<dbReference type="PANTHER" id="PTHR33420:SF12">
    <property type="entry name" value="FIMBRIN-LIKE PROTEIN FIMI-RELATED"/>
    <property type="match status" value="1"/>
</dbReference>
<dbReference type="RefSeq" id="WP_331390576.1">
    <property type="nucleotide sequence ID" value="NZ_JAZKLB010000001.1"/>
</dbReference>
<evidence type="ECO:0000256" key="2">
    <source>
        <dbReference type="ARBA" id="ARBA00006671"/>
    </source>
</evidence>
<evidence type="ECO:0000256" key="3">
    <source>
        <dbReference type="ARBA" id="ARBA00022729"/>
    </source>
</evidence>
<evidence type="ECO:0000256" key="4">
    <source>
        <dbReference type="ARBA" id="ARBA00023263"/>
    </source>
</evidence>
<dbReference type="Proteomes" id="UP001335910">
    <property type="component" value="Unassembled WGS sequence"/>
</dbReference>
<feature type="domain" description="Fimbrial-type adhesion" evidence="5">
    <location>
        <begin position="199"/>
        <end position="346"/>
    </location>
</feature>
<dbReference type="InterPro" id="IPR036937">
    <property type="entry name" value="Adhesion_dom_fimbrial_sf"/>
</dbReference>
<dbReference type="Gene3D" id="2.60.40.3310">
    <property type="match status" value="1"/>
</dbReference>
<keyword evidence="3" id="KW-0732">Signal</keyword>
<dbReference type="SUPFAM" id="SSF49401">
    <property type="entry name" value="Bacterial adhesins"/>
    <property type="match status" value="1"/>
</dbReference>
<dbReference type="Pfam" id="PF00419">
    <property type="entry name" value="Fimbrial"/>
    <property type="match status" value="1"/>
</dbReference>
<sequence>MKYLFLITIFYFQSITSCGAVLQSDNNTCNSDSVSTVFTGEVHYQRDDPIEKESEFITPGVVTTLRCGMITNDKADRDVWYKFKVTASQGATNIDGVFLTNLAGVGVRFYHSVKSYTGFASCAPENSENYLRANSSYLGVKCHWMNGTPTATVQVEIKPKLVKLSNPMSSGTVYEIPNLIESQVEYNNTGYLKKEADIHMSSSLHVLSDQCTLTSDTMAFDIGNVGASQFANSVGYSPEKNAIKNLNLSCDANANINITLNGERNPDSSDNSVLALSNQGQSGVADGVGIQILYNGLPLEINQMLELKRSEGGQESFPITARYFQTKNQVTPGSANATATINLTYQ</sequence>
<name>A0ABU7UGI2_LELAM</name>
<comment type="similarity">
    <text evidence="2">Belongs to the fimbrial protein family.</text>
</comment>
<dbReference type="InterPro" id="IPR000259">
    <property type="entry name" value="Adhesion_dom_fimbrial"/>
</dbReference>
<dbReference type="PROSITE" id="PS51257">
    <property type="entry name" value="PROKAR_LIPOPROTEIN"/>
    <property type="match status" value="1"/>
</dbReference>
<accession>A0ABU7UGI2</accession>
<gene>
    <name evidence="6" type="ORF">V4839_20400</name>
</gene>
<reference evidence="6 7" key="1">
    <citation type="submission" date="2023-10" db="EMBL/GenBank/DDBJ databases">
        <title>Wastewater isolates of ESBL- and carbapenemase-producing Gram-negative bacteria from New Zealand.</title>
        <authorList>
            <person name="Straub C."/>
            <person name="Weaver L."/>
            <person name="Cornelius A."/>
            <person name="Mcgill E."/>
            <person name="Dyet K."/>
            <person name="White L."/>
            <person name="Pattis I."/>
        </authorList>
    </citation>
    <scope>NUCLEOTIDE SEQUENCE [LARGE SCALE GENOMIC DNA]</scope>
    <source>
        <strain evidence="6 7">ESBL35</strain>
    </source>
</reference>
<dbReference type="InterPro" id="IPR008966">
    <property type="entry name" value="Adhesion_dom_sf"/>
</dbReference>
<evidence type="ECO:0000313" key="6">
    <source>
        <dbReference type="EMBL" id="MEE9685815.1"/>
    </source>
</evidence>
<dbReference type="InterPro" id="IPR050263">
    <property type="entry name" value="Bact_Fimbrial_Adh_Pro"/>
</dbReference>
<dbReference type="PANTHER" id="PTHR33420">
    <property type="entry name" value="FIMBRIAL SUBUNIT ELFA-RELATED"/>
    <property type="match status" value="1"/>
</dbReference>
<evidence type="ECO:0000313" key="7">
    <source>
        <dbReference type="Proteomes" id="UP001335910"/>
    </source>
</evidence>
<keyword evidence="7" id="KW-1185">Reference proteome</keyword>
<dbReference type="EMBL" id="JAZKLI010000001">
    <property type="protein sequence ID" value="MEE9685815.1"/>
    <property type="molecule type" value="Genomic_DNA"/>
</dbReference>
<comment type="subcellular location">
    <subcellularLocation>
        <location evidence="1">Fimbrium</location>
    </subcellularLocation>
</comment>
<comment type="caution">
    <text evidence="6">The sequence shown here is derived from an EMBL/GenBank/DDBJ whole genome shotgun (WGS) entry which is preliminary data.</text>
</comment>
<protein>
    <submittedName>
        <fullName evidence="6">Fimbrial protein</fullName>
    </submittedName>
</protein>
<proteinExistence type="inferred from homology"/>
<keyword evidence="4" id="KW-0281">Fimbrium</keyword>
<dbReference type="Gene3D" id="2.60.40.1090">
    <property type="entry name" value="Fimbrial-type adhesion domain"/>
    <property type="match status" value="1"/>
</dbReference>
<organism evidence="6 7">
    <name type="scientific">Lelliottia amnigena</name>
    <name type="common">Enterobacter amnigenus</name>
    <dbReference type="NCBI Taxonomy" id="61646"/>
    <lineage>
        <taxon>Bacteria</taxon>
        <taxon>Pseudomonadati</taxon>
        <taxon>Pseudomonadota</taxon>
        <taxon>Gammaproteobacteria</taxon>
        <taxon>Enterobacterales</taxon>
        <taxon>Enterobacteriaceae</taxon>
        <taxon>Lelliottia</taxon>
    </lineage>
</organism>
<evidence type="ECO:0000259" key="5">
    <source>
        <dbReference type="Pfam" id="PF00419"/>
    </source>
</evidence>
<evidence type="ECO:0000256" key="1">
    <source>
        <dbReference type="ARBA" id="ARBA00004561"/>
    </source>
</evidence>